<sequence length="294" mass="32821">MTALTLRHVPDRSVDLWHAGVRLLSYHYRPACPRRESPKPYFHPLRTLRGALVSDYRPSDHTWHKGLQLAVAHVHDTNFWGGPTYRAGAGYLELPDNGSQVHLGFDQLECTGETFRLCQRLSWRTPTGAELLVERRHVQVTASAPEHAWRLGFETRLRNTTRTPIHFGSPSTNGRPNAGYGGLFWRGPREFIGGRVLVPGAHDPMGARAGWAAYIGQHGESGPHSTVLFVDAPENPGHPTEWFARSSDYPGLCPAPFYSAEVVVPPGEQLVLRYTVVFADGAWDESRITDFLGR</sequence>
<dbReference type="AlphaFoldDB" id="A0A7W7C459"/>
<keyword evidence="2" id="KW-1185">Reference proteome</keyword>
<dbReference type="RefSeq" id="WP_185000160.1">
    <property type="nucleotide sequence ID" value="NZ_BAAAUI010000011.1"/>
</dbReference>
<name>A0A7W7C459_9PSEU</name>
<evidence type="ECO:0000313" key="1">
    <source>
        <dbReference type="EMBL" id="MBB4674130.1"/>
    </source>
</evidence>
<comment type="caution">
    <text evidence="1">The sequence shown here is derived from an EMBL/GenBank/DDBJ whole genome shotgun (WGS) entry which is preliminary data.</text>
</comment>
<accession>A0A7W7C459</accession>
<proteinExistence type="predicted"/>
<evidence type="ECO:0000313" key="2">
    <source>
        <dbReference type="Proteomes" id="UP000533598"/>
    </source>
</evidence>
<reference evidence="1 2" key="1">
    <citation type="submission" date="2020-08" db="EMBL/GenBank/DDBJ databases">
        <title>Sequencing the genomes of 1000 actinobacteria strains.</title>
        <authorList>
            <person name="Klenk H.-P."/>
        </authorList>
    </citation>
    <scope>NUCLEOTIDE SEQUENCE [LARGE SCALE GENOMIC DNA]</scope>
    <source>
        <strain evidence="1 2">DSM 44230</strain>
    </source>
</reference>
<evidence type="ECO:0008006" key="3">
    <source>
        <dbReference type="Google" id="ProtNLM"/>
    </source>
</evidence>
<dbReference type="EMBL" id="JACHMH010000001">
    <property type="protein sequence ID" value="MBB4674130.1"/>
    <property type="molecule type" value="Genomic_DNA"/>
</dbReference>
<protein>
    <recommendedName>
        <fullName evidence="3">Oxidoreductase</fullName>
    </recommendedName>
</protein>
<dbReference type="InterPro" id="IPR029475">
    <property type="entry name" value="DUF6807"/>
</dbReference>
<organism evidence="1 2">
    <name type="scientific">Crossiella cryophila</name>
    <dbReference type="NCBI Taxonomy" id="43355"/>
    <lineage>
        <taxon>Bacteria</taxon>
        <taxon>Bacillati</taxon>
        <taxon>Actinomycetota</taxon>
        <taxon>Actinomycetes</taxon>
        <taxon>Pseudonocardiales</taxon>
        <taxon>Pseudonocardiaceae</taxon>
        <taxon>Crossiella</taxon>
    </lineage>
</organism>
<dbReference type="Proteomes" id="UP000533598">
    <property type="component" value="Unassembled WGS sequence"/>
</dbReference>
<gene>
    <name evidence="1" type="ORF">HNR67_000248</name>
</gene>
<dbReference type="Pfam" id="PF14100">
    <property type="entry name" value="DUF6807"/>
    <property type="match status" value="1"/>
</dbReference>